<evidence type="ECO:0000313" key="1">
    <source>
        <dbReference type="EMBL" id="HIQ71088.1"/>
    </source>
</evidence>
<name>A0A9D1CQG9_9FIRM</name>
<sequence>MKGFTRSNPLFSLCGLNCGLCPMHLGGYCGGCGNGNQSCAIARCSLEHGQPSYCFECAHYPCPRYEGFDDADSFIPHSRRRADVEQAQRIGVDAYTLELQERMRMLDELLEGYNDGRRKSLFCAAAYLLELPALRGVLERLRADPTLSEAPAAQRGARAAQLLQDAADGCGVRLKLNKKPRNESGPQN</sequence>
<reference evidence="1" key="2">
    <citation type="journal article" date="2021" name="PeerJ">
        <title>Extensive microbial diversity within the chicken gut microbiome revealed by metagenomics and culture.</title>
        <authorList>
            <person name="Gilroy R."/>
            <person name="Ravi A."/>
            <person name="Getino M."/>
            <person name="Pursley I."/>
            <person name="Horton D.L."/>
            <person name="Alikhan N.F."/>
            <person name="Baker D."/>
            <person name="Gharbi K."/>
            <person name="Hall N."/>
            <person name="Watson M."/>
            <person name="Adriaenssens E.M."/>
            <person name="Foster-Nyarko E."/>
            <person name="Jarju S."/>
            <person name="Secka A."/>
            <person name="Antonio M."/>
            <person name="Oren A."/>
            <person name="Chaudhuri R.R."/>
            <person name="La Ragione R."/>
            <person name="Hildebrand F."/>
            <person name="Pallen M.J."/>
        </authorList>
    </citation>
    <scope>NUCLEOTIDE SEQUENCE</scope>
    <source>
        <strain evidence="1">ChiSxjej2B14-6234</strain>
    </source>
</reference>
<dbReference type="AlphaFoldDB" id="A0A9D1CQG9"/>
<accession>A0A9D1CQG9</accession>
<evidence type="ECO:0000313" key="2">
    <source>
        <dbReference type="Proteomes" id="UP000886887"/>
    </source>
</evidence>
<gene>
    <name evidence="1" type="ORF">IAB73_02610</name>
</gene>
<dbReference type="Proteomes" id="UP000886887">
    <property type="component" value="Unassembled WGS sequence"/>
</dbReference>
<organism evidence="1 2">
    <name type="scientific">Candidatus Onthenecus intestinigallinarum</name>
    <dbReference type="NCBI Taxonomy" id="2840875"/>
    <lineage>
        <taxon>Bacteria</taxon>
        <taxon>Bacillati</taxon>
        <taxon>Bacillota</taxon>
        <taxon>Clostridia</taxon>
        <taxon>Eubacteriales</taxon>
        <taxon>Candidatus Onthenecus</taxon>
    </lineage>
</organism>
<proteinExistence type="predicted"/>
<protein>
    <submittedName>
        <fullName evidence="1">DUF3795 domain-containing protein</fullName>
    </submittedName>
</protein>
<comment type="caution">
    <text evidence="1">The sequence shown here is derived from an EMBL/GenBank/DDBJ whole genome shotgun (WGS) entry which is preliminary data.</text>
</comment>
<reference evidence="1" key="1">
    <citation type="submission" date="2020-10" db="EMBL/GenBank/DDBJ databases">
        <authorList>
            <person name="Gilroy R."/>
        </authorList>
    </citation>
    <scope>NUCLEOTIDE SEQUENCE</scope>
    <source>
        <strain evidence="1">ChiSxjej2B14-6234</strain>
    </source>
</reference>
<dbReference type="EMBL" id="DVFJ01000008">
    <property type="protein sequence ID" value="HIQ71088.1"/>
    <property type="molecule type" value="Genomic_DNA"/>
</dbReference>